<dbReference type="PANTHER" id="PTHR10334">
    <property type="entry name" value="CYSTEINE-RICH SECRETORY PROTEIN-RELATED"/>
    <property type="match status" value="1"/>
</dbReference>
<evidence type="ECO:0000256" key="1">
    <source>
        <dbReference type="SAM" id="MobiDB-lite"/>
    </source>
</evidence>
<reference evidence="3 4" key="1">
    <citation type="submission" date="2006-10" db="EMBL/GenBank/DDBJ databases">
        <title>The Genome Sequence of Batrachochytrium dendrobatidis JEL423.</title>
        <authorList>
            <consortium name="The Broad Institute Genome Sequencing Platform"/>
            <person name="Birren B."/>
            <person name="Lander E."/>
            <person name="Galagan J."/>
            <person name="Cuomo C."/>
            <person name="Devon K."/>
            <person name="Jaffe D."/>
            <person name="Butler J."/>
            <person name="Alvarez P."/>
            <person name="Gnerre S."/>
            <person name="Grabherr M."/>
            <person name="Kleber M."/>
            <person name="Mauceli E."/>
            <person name="Brockman W."/>
            <person name="Young S."/>
            <person name="LaButti K."/>
            <person name="Sykes S."/>
            <person name="DeCaprio D."/>
            <person name="Crawford M."/>
            <person name="Koehrsen M."/>
            <person name="Engels R."/>
            <person name="Montgomery P."/>
            <person name="Pearson M."/>
            <person name="Howarth C."/>
            <person name="Larson L."/>
            <person name="White J."/>
            <person name="O'Leary S."/>
            <person name="Kodira C."/>
            <person name="Zeng Q."/>
            <person name="Yandava C."/>
            <person name="Alvarado L."/>
            <person name="Longcore J."/>
            <person name="James T."/>
        </authorList>
    </citation>
    <scope>NUCLEOTIDE SEQUENCE [LARGE SCALE GENOMIC DNA]</scope>
    <source>
        <strain evidence="3 4">JEL423</strain>
    </source>
</reference>
<dbReference type="VEuPathDB" id="FungiDB:BDEG_20172"/>
<dbReference type="FunFam" id="3.40.33.10:FF:000010">
    <property type="entry name" value="Predicted protein"/>
    <property type="match status" value="1"/>
</dbReference>
<protein>
    <recommendedName>
        <fullName evidence="2">SCP domain-containing protein</fullName>
    </recommendedName>
</protein>
<dbReference type="InterPro" id="IPR018244">
    <property type="entry name" value="Allrgn_V5/Tpx1_CS"/>
</dbReference>
<dbReference type="InterPro" id="IPR014044">
    <property type="entry name" value="CAP_dom"/>
</dbReference>
<sequence length="305" mass="33308">MMVSSISVSSSVPTSDVSQNSIHKRSHVGHIYKRSPGKCIRRRRSPQQQLVQGPPQGPPPQGPPQGFPQRPPQGPPPGFPQGPPPQGPPPQGPPQGFPQGPPQGPPPQGPPPGIPGGIPRGVPRKGGNTGLSAVDQDCLDAHNEKRALVGVPPLGWSRNQQESAQRWSDTMFRTKVYEHSRPGENLNKAWNMAMTCRSSIQVFFDEYTLYSGQPIPKNANSDAAFEAYGHYTQLVWPSTTVVGCGLAGTFEESYLTCHYDPAGNVEVCSHRFTFWWVSEPNAWVLCLICLPIILKHDAEFNMPQC</sequence>
<feature type="compositionally biased region" description="Pro residues" evidence="1">
    <location>
        <begin position="55"/>
        <end position="114"/>
    </location>
</feature>
<feature type="domain" description="SCP" evidence="2">
    <location>
        <begin position="133"/>
        <end position="267"/>
    </location>
</feature>
<reference evidence="3 4" key="2">
    <citation type="submission" date="2016-05" db="EMBL/GenBank/DDBJ databases">
        <title>Lineage-specific infection strategies underlie the spectrum of fungal disease in amphibians.</title>
        <authorList>
            <person name="Cuomo C.A."/>
            <person name="Farrer R.A."/>
            <person name="James T."/>
            <person name="Longcore J."/>
            <person name="Birren B."/>
        </authorList>
    </citation>
    <scope>NUCLEOTIDE SEQUENCE [LARGE SCALE GENOMIC DNA]</scope>
    <source>
        <strain evidence="3 4">JEL423</strain>
    </source>
</reference>
<evidence type="ECO:0000313" key="4">
    <source>
        <dbReference type="Proteomes" id="UP000077115"/>
    </source>
</evidence>
<feature type="compositionally biased region" description="Basic residues" evidence="1">
    <location>
        <begin position="22"/>
        <end position="45"/>
    </location>
</feature>
<organism evidence="3 4">
    <name type="scientific">Batrachochytrium dendrobatidis (strain JEL423)</name>
    <dbReference type="NCBI Taxonomy" id="403673"/>
    <lineage>
        <taxon>Eukaryota</taxon>
        <taxon>Fungi</taxon>
        <taxon>Fungi incertae sedis</taxon>
        <taxon>Chytridiomycota</taxon>
        <taxon>Chytridiomycota incertae sedis</taxon>
        <taxon>Chytridiomycetes</taxon>
        <taxon>Rhizophydiales</taxon>
        <taxon>Rhizophydiales incertae sedis</taxon>
        <taxon>Batrachochytrium</taxon>
    </lineage>
</organism>
<dbReference type="SMART" id="SM00198">
    <property type="entry name" value="SCP"/>
    <property type="match status" value="1"/>
</dbReference>
<dbReference type="PRINTS" id="PR00837">
    <property type="entry name" value="V5TPXLIKE"/>
</dbReference>
<feature type="compositionally biased region" description="Low complexity" evidence="1">
    <location>
        <begin position="1"/>
        <end position="21"/>
    </location>
</feature>
<dbReference type="SUPFAM" id="SSF55797">
    <property type="entry name" value="PR-1-like"/>
    <property type="match status" value="1"/>
</dbReference>
<dbReference type="PROSITE" id="PS01009">
    <property type="entry name" value="CRISP_1"/>
    <property type="match status" value="1"/>
</dbReference>
<evidence type="ECO:0000313" key="3">
    <source>
        <dbReference type="EMBL" id="OAJ35950.1"/>
    </source>
</evidence>
<dbReference type="EMBL" id="DS022300">
    <property type="protein sequence ID" value="OAJ35950.1"/>
    <property type="molecule type" value="Genomic_DNA"/>
</dbReference>
<dbReference type="Pfam" id="PF00188">
    <property type="entry name" value="CAP"/>
    <property type="match status" value="1"/>
</dbReference>
<dbReference type="GO" id="GO:0005576">
    <property type="term" value="C:extracellular region"/>
    <property type="evidence" value="ECO:0007669"/>
    <property type="project" value="InterPro"/>
</dbReference>
<dbReference type="PROSITE" id="PS01010">
    <property type="entry name" value="CRISP_2"/>
    <property type="match status" value="1"/>
</dbReference>
<dbReference type="eggNOG" id="KOG3017">
    <property type="taxonomic scope" value="Eukaryota"/>
</dbReference>
<dbReference type="OrthoDB" id="2128882at2759"/>
<dbReference type="InterPro" id="IPR001283">
    <property type="entry name" value="CRISP-related"/>
</dbReference>
<accession>A0A177W8K6</accession>
<proteinExistence type="predicted"/>
<gene>
    <name evidence="3" type="ORF">BDEG_20172</name>
</gene>
<dbReference type="STRING" id="403673.A0A177W8K6"/>
<dbReference type="AlphaFoldDB" id="A0A177W8K6"/>
<evidence type="ECO:0000259" key="2">
    <source>
        <dbReference type="SMART" id="SM00198"/>
    </source>
</evidence>
<name>A0A177W8K6_BATDL</name>
<feature type="region of interest" description="Disordered" evidence="1">
    <location>
        <begin position="1"/>
        <end position="134"/>
    </location>
</feature>
<dbReference type="InterPro" id="IPR035940">
    <property type="entry name" value="CAP_sf"/>
</dbReference>
<dbReference type="Proteomes" id="UP000077115">
    <property type="component" value="Unassembled WGS sequence"/>
</dbReference>
<dbReference type="Gene3D" id="3.40.33.10">
    <property type="entry name" value="CAP"/>
    <property type="match status" value="1"/>
</dbReference>